<gene>
    <name evidence="2" type="ORF">FOKN1_2015</name>
</gene>
<organism evidence="2 3">
    <name type="scientific">Thiohalobacter thiocyanaticus</name>
    <dbReference type="NCBI Taxonomy" id="585455"/>
    <lineage>
        <taxon>Bacteria</taxon>
        <taxon>Pseudomonadati</taxon>
        <taxon>Pseudomonadota</taxon>
        <taxon>Gammaproteobacteria</taxon>
        <taxon>Thiohalobacterales</taxon>
        <taxon>Thiohalobacteraceae</taxon>
        <taxon>Thiohalobacter</taxon>
    </lineage>
</organism>
<protein>
    <submittedName>
        <fullName evidence="2">Asparagine synthetase A</fullName>
    </submittedName>
</protein>
<evidence type="ECO:0000313" key="3">
    <source>
        <dbReference type="Proteomes" id="UP000218765"/>
    </source>
</evidence>
<evidence type="ECO:0000256" key="1">
    <source>
        <dbReference type="SAM" id="Coils"/>
    </source>
</evidence>
<dbReference type="AlphaFoldDB" id="A0A1Z4VSE4"/>
<sequence>MESDTNNNAPADQAITQVLAAEREARAQVEQCREEAAQQLKQARLHAARVRQRTDHRITRVHRLCLATSRHELDALRRERHEALMERLARLQPDEQRLEQAAQRLAMELIMGEAEKPPP</sequence>
<dbReference type="OrthoDB" id="9854719at2"/>
<dbReference type="RefSeq" id="WP_096366492.1">
    <property type="nucleotide sequence ID" value="NZ_AP018052.1"/>
</dbReference>
<feature type="coiled-coil region" evidence="1">
    <location>
        <begin position="22"/>
        <end position="86"/>
    </location>
</feature>
<name>A0A1Z4VSE4_9GAMM</name>
<keyword evidence="3" id="KW-1185">Reference proteome</keyword>
<accession>A0A1Z4VSE4</accession>
<keyword evidence="1" id="KW-0175">Coiled coil</keyword>
<evidence type="ECO:0000313" key="2">
    <source>
        <dbReference type="EMBL" id="BAZ94395.1"/>
    </source>
</evidence>
<dbReference type="KEGG" id="ttc:FOKN1_2015"/>
<dbReference type="EMBL" id="AP018052">
    <property type="protein sequence ID" value="BAZ94395.1"/>
    <property type="molecule type" value="Genomic_DNA"/>
</dbReference>
<dbReference type="Proteomes" id="UP000218765">
    <property type="component" value="Chromosome"/>
</dbReference>
<reference evidence="2 3" key="1">
    <citation type="submission" date="2017-05" db="EMBL/GenBank/DDBJ databases">
        <title>Thiocyanate degradation by Thiohalobacter thiocyanaticus FOKN1.</title>
        <authorList>
            <person name="Oshiki M."/>
            <person name="Fukushima T."/>
            <person name="Kawano S."/>
            <person name="Nakagawa J."/>
        </authorList>
    </citation>
    <scope>NUCLEOTIDE SEQUENCE [LARGE SCALE GENOMIC DNA]</scope>
    <source>
        <strain evidence="2 3">FOKN1</strain>
    </source>
</reference>
<proteinExistence type="predicted"/>